<proteinExistence type="predicted"/>
<evidence type="ECO:0000256" key="1">
    <source>
        <dbReference type="ARBA" id="ARBA00022801"/>
    </source>
</evidence>
<dbReference type="InterPro" id="IPR020821">
    <property type="entry name" value="ENPP1-3/EXOG-like_nuc-like"/>
</dbReference>
<dbReference type="RefSeq" id="XP_013788430.1">
    <property type="nucleotide sequence ID" value="XM_013932976.2"/>
</dbReference>
<dbReference type="InterPro" id="IPR001604">
    <property type="entry name" value="Endo_G_ENPP1-like_dom"/>
</dbReference>
<dbReference type="Gene3D" id="3.40.720.10">
    <property type="entry name" value="Alkaline Phosphatase, subunit A"/>
    <property type="match status" value="2"/>
</dbReference>
<dbReference type="InterPro" id="IPR044925">
    <property type="entry name" value="His-Me_finger_sf"/>
</dbReference>
<name>A0ABM1BTM4_LIMPO</name>
<evidence type="ECO:0000313" key="6">
    <source>
        <dbReference type="RefSeq" id="XP_013788430.1"/>
    </source>
</evidence>
<dbReference type="Pfam" id="PF01663">
    <property type="entry name" value="Phosphodiest"/>
    <property type="match status" value="2"/>
</dbReference>
<dbReference type="SMART" id="SM00477">
    <property type="entry name" value="NUC"/>
    <property type="match status" value="1"/>
</dbReference>
<reference evidence="6" key="1">
    <citation type="submission" date="2025-08" db="UniProtKB">
        <authorList>
            <consortium name="RefSeq"/>
        </authorList>
    </citation>
    <scope>IDENTIFICATION</scope>
    <source>
        <tissue evidence="6">Muscle</tissue>
    </source>
</reference>
<protein>
    <submittedName>
        <fullName evidence="6">Venom phosphodiesterase 2-like</fullName>
    </submittedName>
</protein>
<dbReference type="SMART" id="SM00892">
    <property type="entry name" value="Endonuclease_NS"/>
    <property type="match status" value="1"/>
</dbReference>
<keyword evidence="2" id="KW-0325">Glycoprotein</keyword>
<feature type="domain" description="ENPP1-3/EXOG-like endonuclease/phosphodiesterase" evidence="3">
    <location>
        <begin position="440"/>
        <end position="663"/>
    </location>
</feature>
<accession>A0ABM1BTM4</accession>
<gene>
    <name evidence="6" type="primary">LOC106472339</name>
</gene>
<feature type="domain" description="DNA/RNA non-specific endonuclease/pyrophosphatase/phosphodiesterase" evidence="4">
    <location>
        <begin position="439"/>
        <end position="663"/>
    </location>
</feature>
<evidence type="ECO:0000259" key="4">
    <source>
        <dbReference type="SMART" id="SM00892"/>
    </source>
</evidence>
<dbReference type="SUPFAM" id="SSF54060">
    <property type="entry name" value="His-Me finger endonucleases"/>
    <property type="match status" value="1"/>
</dbReference>
<dbReference type="Pfam" id="PF01223">
    <property type="entry name" value="Endonuclease_NS"/>
    <property type="match status" value="1"/>
</dbReference>
<organism evidence="5 6">
    <name type="scientific">Limulus polyphemus</name>
    <name type="common">Atlantic horseshoe crab</name>
    <dbReference type="NCBI Taxonomy" id="6850"/>
    <lineage>
        <taxon>Eukaryota</taxon>
        <taxon>Metazoa</taxon>
        <taxon>Ecdysozoa</taxon>
        <taxon>Arthropoda</taxon>
        <taxon>Chelicerata</taxon>
        <taxon>Merostomata</taxon>
        <taxon>Xiphosura</taxon>
        <taxon>Limulidae</taxon>
        <taxon>Limulus</taxon>
    </lineage>
</organism>
<dbReference type="Proteomes" id="UP000694941">
    <property type="component" value="Unplaced"/>
</dbReference>
<dbReference type="PANTHER" id="PTHR10151:SF114">
    <property type="entry name" value="ECTONUCLEOTIDE PYROPHOSPHATASE_PHOSPHODIESTERASE C27A7.3"/>
    <property type="match status" value="1"/>
</dbReference>
<dbReference type="InterPro" id="IPR044929">
    <property type="entry name" value="DNA/RNA_non-sp_Endonuclease_sf"/>
</dbReference>
<dbReference type="Gene3D" id="3.40.570.10">
    <property type="entry name" value="Extracellular Endonuclease, subunit A"/>
    <property type="match status" value="1"/>
</dbReference>
<keyword evidence="1" id="KW-0378">Hydrolase</keyword>
<dbReference type="PANTHER" id="PTHR10151">
    <property type="entry name" value="ECTONUCLEOTIDE PYROPHOSPHATASE/PHOSPHODIESTERASE"/>
    <property type="match status" value="1"/>
</dbReference>
<dbReference type="CDD" id="cd16018">
    <property type="entry name" value="Enpp"/>
    <property type="match status" value="1"/>
</dbReference>
<keyword evidence="5" id="KW-1185">Reference proteome</keyword>
<evidence type="ECO:0000256" key="2">
    <source>
        <dbReference type="ARBA" id="ARBA00023180"/>
    </source>
</evidence>
<dbReference type="InterPro" id="IPR017850">
    <property type="entry name" value="Alkaline_phosphatase_core_sf"/>
</dbReference>
<dbReference type="GeneID" id="106472339"/>
<evidence type="ECO:0000313" key="5">
    <source>
        <dbReference type="Proteomes" id="UP000694941"/>
    </source>
</evidence>
<dbReference type="InterPro" id="IPR002591">
    <property type="entry name" value="Phosphodiest/P_Trfase"/>
</dbReference>
<evidence type="ECO:0000259" key="3">
    <source>
        <dbReference type="SMART" id="SM00477"/>
    </source>
</evidence>
<sequence>MNWHKEKCISPKYQCPQDFQEAPLLLISLDGFRPDYLKRNITPNINHLAECGILAPYMRPVFPTKTFPNHYSIVTGLYPESHGIVGNKFYDPNLHQLFRLGSSQSSNPEWWLGEPIWVTAEKQGKKSATFFWPGSDVKIKGVRPTYFRTYNYLVDEALKRVDVMIGQLMKGLQDRDLLNCINILLLSDHGMAETSCDRVIVLDQHFDISEAHVATGAIGRINPRDKDNETAIQEIIDSLKCKEQHALVYHKNELPIRYHYTNSPRIEPIIMDVDSGWLVLKYPIKGNEKYCNGGTHGYDNMAPSMDTLFIAHGPAFNRNASATPFLNLEVYELMAELINITAAPNNGTRGSLHYMLHNPLPLPNVEPSSEVQVCEANFDKEEVTRKRLAANCSCTRNLEGNVNELFNLSKMEDSHSTSLHTPWGRPYSHVDKMYACNIINKDYVTQFHHLWRLPAWVSFTLKNKTNSSNQNLDNASVPCWHVDLRMPLDGSPRCFSFQDSEIRSTPLFPSEFSSSNETLAGSWLLTNSVPMYKNFELLWQELKLQLRNWAQKYDSVNVVIGPVFNFQHTGVRLPNEEILLSRGDSPVPIPTHYFVVVTRCLIKGRSLELCLPTHLDVESFILPHILLADICMSKTHLLVQHSSSVTDVEQLTGLTFYPDLSTYDSIRLRTILPKGLWKV</sequence>
<dbReference type="SUPFAM" id="SSF53649">
    <property type="entry name" value="Alkaline phosphatase-like"/>
    <property type="match status" value="1"/>
</dbReference>